<feature type="transmembrane region" description="Helical" evidence="5">
    <location>
        <begin position="292"/>
        <end position="312"/>
    </location>
</feature>
<dbReference type="CDD" id="cd17319">
    <property type="entry name" value="MFS_ExuT_GudP_like"/>
    <property type="match status" value="1"/>
</dbReference>
<feature type="transmembrane region" description="Helical" evidence="5">
    <location>
        <begin position="324"/>
        <end position="343"/>
    </location>
</feature>
<feature type="transmembrane region" description="Helical" evidence="5">
    <location>
        <begin position="349"/>
        <end position="370"/>
    </location>
</feature>
<keyword evidence="2 5" id="KW-0812">Transmembrane</keyword>
<dbReference type="Pfam" id="PF07690">
    <property type="entry name" value="MFS_1"/>
    <property type="match status" value="1"/>
</dbReference>
<feature type="transmembrane region" description="Helical" evidence="5">
    <location>
        <begin position="52"/>
        <end position="71"/>
    </location>
</feature>
<dbReference type="PANTHER" id="PTHR11662:SF285">
    <property type="entry name" value="HEXURONATE TRANSPORTER"/>
    <property type="match status" value="1"/>
</dbReference>
<dbReference type="SUPFAM" id="SSF103473">
    <property type="entry name" value="MFS general substrate transporter"/>
    <property type="match status" value="1"/>
</dbReference>
<organism evidence="7 8">
    <name type="scientific">Pedobacter albus</name>
    <dbReference type="NCBI Taxonomy" id="3113905"/>
    <lineage>
        <taxon>Bacteria</taxon>
        <taxon>Pseudomonadati</taxon>
        <taxon>Bacteroidota</taxon>
        <taxon>Sphingobacteriia</taxon>
        <taxon>Sphingobacteriales</taxon>
        <taxon>Sphingobacteriaceae</taxon>
        <taxon>Pedobacter</taxon>
    </lineage>
</organism>
<dbReference type="RefSeq" id="WP_330107008.1">
    <property type="nucleotide sequence ID" value="NZ_JAZDQT010000001.1"/>
</dbReference>
<feature type="transmembrane region" description="Helical" evidence="5">
    <location>
        <begin position="252"/>
        <end position="272"/>
    </location>
</feature>
<protein>
    <submittedName>
        <fullName evidence="7">MFS transporter</fullName>
    </submittedName>
</protein>
<feature type="transmembrane region" description="Helical" evidence="5">
    <location>
        <begin position="160"/>
        <end position="181"/>
    </location>
</feature>
<dbReference type="Gene3D" id="1.20.1250.20">
    <property type="entry name" value="MFS general substrate transporter like domains"/>
    <property type="match status" value="2"/>
</dbReference>
<proteinExistence type="predicted"/>
<comment type="subcellular location">
    <subcellularLocation>
        <location evidence="1">Membrane</location>
        <topology evidence="1">Multi-pass membrane protein</topology>
    </subcellularLocation>
</comment>
<dbReference type="InterPro" id="IPR036259">
    <property type="entry name" value="MFS_trans_sf"/>
</dbReference>
<evidence type="ECO:0000259" key="6">
    <source>
        <dbReference type="PROSITE" id="PS50850"/>
    </source>
</evidence>
<reference evidence="7 8" key="1">
    <citation type="submission" date="2024-01" db="EMBL/GenBank/DDBJ databases">
        <title>Pedobacter sp. nov., isolated from fresh soil.</title>
        <authorList>
            <person name="Le N.T.T."/>
        </authorList>
    </citation>
    <scope>NUCLEOTIDE SEQUENCE [LARGE SCALE GENOMIC DNA]</scope>
    <source>
        <strain evidence="7 8">KR3-3</strain>
    </source>
</reference>
<evidence type="ECO:0000313" key="8">
    <source>
        <dbReference type="Proteomes" id="UP001336835"/>
    </source>
</evidence>
<evidence type="ECO:0000256" key="5">
    <source>
        <dbReference type="SAM" id="Phobius"/>
    </source>
</evidence>
<evidence type="ECO:0000256" key="2">
    <source>
        <dbReference type="ARBA" id="ARBA00022692"/>
    </source>
</evidence>
<feature type="transmembrane region" description="Helical" evidence="5">
    <location>
        <begin position="78"/>
        <end position="98"/>
    </location>
</feature>
<dbReference type="InterPro" id="IPR011701">
    <property type="entry name" value="MFS"/>
</dbReference>
<dbReference type="PROSITE" id="PS50850">
    <property type="entry name" value="MFS"/>
    <property type="match status" value="1"/>
</dbReference>
<dbReference type="InterPro" id="IPR020846">
    <property type="entry name" value="MFS_dom"/>
</dbReference>
<comment type="caution">
    <text evidence="7">The sequence shown here is derived from an EMBL/GenBank/DDBJ whole genome shotgun (WGS) entry which is preliminary data.</text>
</comment>
<keyword evidence="3 5" id="KW-1133">Transmembrane helix</keyword>
<keyword evidence="4 5" id="KW-0472">Membrane</keyword>
<dbReference type="PANTHER" id="PTHR11662">
    <property type="entry name" value="SOLUTE CARRIER FAMILY 17"/>
    <property type="match status" value="1"/>
</dbReference>
<evidence type="ECO:0000256" key="4">
    <source>
        <dbReference type="ARBA" id="ARBA00023136"/>
    </source>
</evidence>
<name>A0ABU7I5B3_9SPHI</name>
<feature type="domain" description="Major facilitator superfamily (MFS) profile" evidence="6">
    <location>
        <begin position="13"/>
        <end position="445"/>
    </location>
</feature>
<evidence type="ECO:0000313" key="7">
    <source>
        <dbReference type="EMBL" id="MEE1944643.1"/>
    </source>
</evidence>
<feature type="transmembrane region" description="Helical" evidence="5">
    <location>
        <begin position="382"/>
        <end position="408"/>
    </location>
</feature>
<dbReference type="Proteomes" id="UP001336835">
    <property type="component" value="Unassembled WGS sequence"/>
</dbReference>
<feature type="transmembrane region" description="Helical" evidence="5">
    <location>
        <begin position="187"/>
        <end position="206"/>
    </location>
</feature>
<sequence>MNQVKIGNYRWTICALLFFATTVNYLDRQVLSLLKPTLEEQFGWSNSDYADIAAVFQFTYAIAMLFAGRFVDKLGTKWGYGIAIIVWSIGAIIHAYAITIGGSLSSLLTTLGLTAIPVSILGFMFSRAVLAIGEAGNFPAAIKATAEYHPKKERSLATGIFNSGANVGAILAPITVPWIASHWGWETAFEIIGAIGFLWLFFWLIFYESPEKQKRLGDAELAYINSDEEQVADTGKQEKVAWLKLLGYKQTWSFVIGKFMTDGVWWFFLFWLPGYLKDQYGMNELDVRVPLAVLYSMTMVGSIGGGWFPKYFINKGYAVYDGRIRAMLMIAIFPLIVLLAQPFGHYSYWVPVVLIGIGASAHQAWSANIFTTVSDMFPKRAIGSVVGIGGMAGGLGGVLITKIGGWIFDSYAHKGIAESFAKFKELGNTNFINQISSLQLLSKYGDKVNIATTQLSKLPKEVAEKVKGVDPTLFDQLLAIQKPLVQSNMTVGYTIMFAYCAVAYLLAWFIMKSLVPKYKVINDL</sequence>
<dbReference type="InterPro" id="IPR050382">
    <property type="entry name" value="MFS_Na/Anion_cotransporter"/>
</dbReference>
<evidence type="ECO:0000256" key="3">
    <source>
        <dbReference type="ARBA" id="ARBA00022989"/>
    </source>
</evidence>
<gene>
    <name evidence="7" type="ORF">VRU48_05960</name>
</gene>
<evidence type="ECO:0000256" key="1">
    <source>
        <dbReference type="ARBA" id="ARBA00004141"/>
    </source>
</evidence>
<keyword evidence="8" id="KW-1185">Reference proteome</keyword>
<feature type="transmembrane region" description="Helical" evidence="5">
    <location>
        <begin position="491"/>
        <end position="511"/>
    </location>
</feature>
<accession>A0ABU7I5B3</accession>
<dbReference type="EMBL" id="JAZDQT010000001">
    <property type="protein sequence ID" value="MEE1944643.1"/>
    <property type="molecule type" value="Genomic_DNA"/>
</dbReference>